<dbReference type="VEuPathDB" id="FungiDB:NEUTE1DRAFT_115717"/>
<dbReference type="KEGG" id="nte:NEUTE1DRAFT115717"/>
<proteinExistence type="predicted"/>
<evidence type="ECO:0000313" key="1">
    <source>
        <dbReference type="EMBL" id="EGO60424.1"/>
    </source>
</evidence>
<reference evidence="2" key="1">
    <citation type="journal article" date="2011" name="Genetics">
        <title>Massive changes in genome architecture accompany the transition to self-fertility in the filamentous fungus Neurospora tetrasperma.</title>
        <authorList>
            <person name="Ellison C.E."/>
            <person name="Stajich J.E."/>
            <person name="Jacobson D.J."/>
            <person name="Natvig D.O."/>
            <person name="Lapidus A."/>
            <person name="Foster B."/>
            <person name="Aerts A."/>
            <person name="Riley R."/>
            <person name="Lindquist E.A."/>
            <person name="Grigoriev I.V."/>
            <person name="Taylor J.W."/>
        </authorList>
    </citation>
    <scope>NUCLEOTIDE SEQUENCE [LARGE SCALE GENOMIC DNA]</scope>
    <source>
        <strain evidence="2">FGSC 2508 / P0657</strain>
    </source>
</reference>
<sequence length="78" mass="9145">MVDIIHDYAASTKTLPPLLINFFREFLQVWDGRDKREIVVETLSFLPLMNFKELYQILLQPFESVLLDNTSESQLSLL</sequence>
<dbReference type="GeneID" id="20822838"/>
<protein>
    <submittedName>
        <fullName evidence="1">Uncharacterized protein</fullName>
    </submittedName>
</protein>
<dbReference type="GO" id="GO:0034080">
    <property type="term" value="P:CENP-A containing chromatin assembly"/>
    <property type="evidence" value="ECO:0007669"/>
    <property type="project" value="TreeGrafter"/>
</dbReference>
<dbReference type="PANTHER" id="PTHR48208">
    <property type="entry name" value="CENTROMERE PROTEIN I"/>
    <property type="match status" value="1"/>
</dbReference>
<dbReference type="HOGENOM" id="CLU_2628599_0_0_1"/>
<keyword evidence="2" id="KW-1185">Reference proteome</keyword>
<dbReference type="EMBL" id="GL891302">
    <property type="protein sequence ID" value="EGO60424.1"/>
    <property type="molecule type" value="Genomic_DNA"/>
</dbReference>
<gene>
    <name evidence="1" type="ORF">NEUTE1DRAFT_115717</name>
</gene>
<dbReference type="GO" id="GO:0000939">
    <property type="term" value="C:inner kinetochore"/>
    <property type="evidence" value="ECO:0007669"/>
    <property type="project" value="TreeGrafter"/>
</dbReference>
<name>F8MCC3_NEUT8</name>
<dbReference type="PANTHER" id="PTHR48208:SF2">
    <property type="entry name" value="CENTROMERE PROTEIN I"/>
    <property type="match status" value="1"/>
</dbReference>
<dbReference type="RefSeq" id="XP_009847711.1">
    <property type="nucleotide sequence ID" value="XM_009849409.1"/>
</dbReference>
<feature type="non-terminal residue" evidence="1">
    <location>
        <position position="78"/>
    </location>
</feature>
<dbReference type="AlphaFoldDB" id="F8MCC3"/>
<dbReference type="GO" id="GO:0000070">
    <property type="term" value="P:mitotic sister chromatid segregation"/>
    <property type="evidence" value="ECO:0007669"/>
    <property type="project" value="TreeGrafter"/>
</dbReference>
<evidence type="ECO:0000313" key="2">
    <source>
        <dbReference type="Proteomes" id="UP000008065"/>
    </source>
</evidence>
<dbReference type="Proteomes" id="UP000008065">
    <property type="component" value="Unassembled WGS sequence"/>
</dbReference>
<organism evidence="1 2">
    <name type="scientific">Neurospora tetrasperma (strain FGSC 2508 / ATCC MYA-4615 / P0657)</name>
    <dbReference type="NCBI Taxonomy" id="510951"/>
    <lineage>
        <taxon>Eukaryota</taxon>
        <taxon>Fungi</taxon>
        <taxon>Dikarya</taxon>
        <taxon>Ascomycota</taxon>
        <taxon>Pezizomycotina</taxon>
        <taxon>Sordariomycetes</taxon>
        <taxon>Sordariomycetidae</taxon>
        <taxon>Sordariales</taxon>
        <taxon>Sordariaceae</taxon>
        <taxon>Neurospora</taxon>
    </lineage>
</organism>
<dbReference type="OrthoDB" id="6347512at2759"/>
<accession>F8MCC3</accession>